<organism evidence="2 3">
    <name type="scientific">Pieris brassicae</name>
    <name type="common">White butterfly</name>
    <name type="synonym">Large white butterfly</name>
    <dbReference type="NCBI Taxonomy" id="7116"/>
    <lineage>
        <taxon>Eukaryota</taxon>
        <taxon>Metazoa</taxon>
        <taxon>Ecdysozoa</taxon>
        <taxon>Arthropoda</taxon>
        <taxon>Hexapoda</taxon>
        <taxon>Insecta</taxon>
        <taxon>Pterygota</taxon>
        <taxon>Neoptera</taxon>
        <taxon>Endopterygota</taxon>
        <taxon>Lepidoptera</taxon>
        <taxon>Glossata</taxon>
        <taxon>Ditrysia</taxon>
        <taxon>Papilionoidea</taxon>
        <taxon>Pieridae</taxon>
        <taxon>Pierinae</taxon>
        <taxon>Pieris</taxon>
    </lineage>
</organism>
<dbReference type="Proteomes" id="UP001152562">
    <property type="component" value="Unassembled WGS sequence"/>
</dbReference>
<protein>
    <submittedName>
        <fullName evidence="2">Uncharacterized protein</fullName>
    </submittedName>
</protein>
<feature type="region of interest" description="Disordered" evidence="1">
    <location>
        <begin position="71"/>
        <end position="98"/>
    </location>
</feature>
<keyword evidence="3" id="KW-1185">Reference proteome</keyword>
<gene>
    <name evidence="2" type="ORF">PIBRA_LOCUS1546</name>
</gene>
<evidence type="ECO:0000313" key="3">
    <source>
        <dbReference type="Proteomes" id="UP001152562"/>
    </source>
</evidence>
<name>A0A9P0SY77_PIEBR</name>
<dbReference type="EMBL" id="CALOZG010000002">
    <property type="protein sequence ID" value="CAH3957754.1"/>
    <property type="molecule type" value="Genomic_DNA"/>
</dbReference>
<feature type="region of interest" description="Disordered" evidence="1">
    <location>
        <begin position="1"/>
        <end position="28"/>
    </location>
</feature>
<evidence type="ECO:0000256" key="1">
    <source>
        <dbReference type="SAM" id="MobiDB-lite"/>
    </source>
</evidence>
<accession>A0A9P0SY77</accession>
<comment type="caution">
    <text evidence="2">The sequence shown here is derived from an EMBL/GenBank/DDBJ whole genome shotgun (WGS) entry which is preliminary data.</text>
</comment>
<sequence>MSLPGLLDFDGSSPNTCSSSSSNPATSAPIPAARAAAVLYLLRYAFGYNQTNLRILTAPATVYEAATTPRATRAGARGRGQRDAAGAERDGDLLRDGISGGTSNLESPRCCRCRGHCACECAI</sequence>
<feature type="compositionally biased region" description="Low complexity" evidence="1">
    <location>
        <begin position="12"/>
        <end position="28"/>
    </location>
</feature>
<reference evidence="2" key="1">
    <citation type="submission" date="2022-05" db="EMBL/GenBank/DDBJ databases">
        <authorList>
            <person name="Okamura Y."/>
        </authorList>
    </citation>
    <scope>NUCLEOTIDE SEQUENCE</scope>
</reference>
<proteinExistence type="predicted"/>
<feature type="compositionally biased region" description="Basic and acidic residues" evidence="1">
    <location>
        <begin position="80"/>
        <end position="95"/>
    </location>
</feature>
<dbReference type="AlphaFoldDB" id="A0A9P0SY77"/>
<evidence type="ECO:0000313" key="2">
    <source>
        <dbReference type="EMBL" id="CAH3957754.1"/>
    </source>
</evidence>